<name>A0ABQ8EX58_9FUNG</name>
<dbReference type="EMBL" id="JAFCIX010000545">
    <property type="protein sequence ID" value="KAH6588086.1"/>
    <property type="molecule type" value="Genomic_DNA"/>
</dbReference>
<reference evidence="1 2" key="1">
    <citation type="submission" date="2021-02" db="EMBL/GenBank/DDBJ databases">
        <title>Variation within the Batrachochytrium salamandrivorans European outbreak.</title>
        <authorList>
            <person name="Kelly M."/>
            <person name="Pasmans F."/>
            <person name="Shea T.P."/>
            <person name="Munoz J.F."/>
            <person name="Carranza S."/>
            <person name="Cuomo C.A."/>
            <person name="Martel A."/>
        </authorList>
    </citation>
    <scope>NUCLEOTIDE SEQUENCE [LARGE SCALE GENOMIC DNA]</scope>
    <source>
        <strain evidence="1 2">AMFP18/2</strain>
    </source>
</reference>
<protein>
    <recommendedName>
        <fullName evidence="3">Dynactin subunit 3</fullName>
    </recommendedName>
</protein>
<dbReference type="Pfam" id="PF07426">
    <property type="entry name" value="Dynactin_p22"/>
    <property type="match status" value="1"/>
</dbReference>
<dbReference type="PANTHER" id="PTHR28360">
    <property type="entry name" value="DYNACTIN SUBUNIT 3"/>
    <property type="match status" value="1"/>
</dbReference>
<proteinExistence type="predicted"/>
<sequence>MSEAPDTVDDFIQSISSRIDTLELLVSPAILHASTVVPTDNPSATIIGGLKDAQRSLKRTLQDQNALLAFIQLYDSIEPLLATKQLLPGTLPPHLSDPILREMVLAADTELLEIAAHLKEVDLLKGHTDIPCLSDLPQLQLQLSNVEKKTGLSVDLVTRMHTQFRLLLAEYSEFNTYISQLFVHLHQVVSELEDQAKLTSR</sequence>
<dbReference type="InterPro" id="IPR009991">
    <property type="entry name" value="DCTN3"/>
</dbReference>
<organism evidence="1 2">
    <name type="scientific">Batrachochytrium salamandrivorans</name>
    <dbReference type="NCBI Taxonomy" id="1357716"/>
    <lineage>
        <taxon>Eukaryota</taxon>
        <taxon>Fungi</taxon>
        <taxon>Fungi incertae sedis</taxon>
        <taxon>Chytridiomycota</taxon>
        <taxon>Chytridiomycota incertae sedis</taxon>
        <taxon>Chytridiomycetes</taxon>
        <taxon>Rhizophydiales</taxon>
        <taxon>Rhizophydiales incertae sedis</taxon>
        <taxon>Batrachochytrium</taxon>
    </lineage>
</organism>
<evidence type="ECO:0000313" key="1">
    <source>
        <dbReference type="EMBL" id="KAH6588086.1"/>
    </source>
</evidence>
<accession>A0ABQ8EX58</accession>
<evidence type="ECO:0000313" key="2">
    <source>
        <dbReference type="Proteomes" id="UP001648503"/>
    </source>
</evidence>
<comment type="caution">
    <text evidence="1">The sequence shown here is derived from an EMBL/GenBank/DDBJ whole genome shotgun (WGS) entry which is preliminary data.</text>
</comment>
<dbReference type="PANTHER" id="PTHR28360:SF1">
    <property type="entry name" value="DYNACTIN SUBUNIT 3"/>
    <property type="match status" value="1"/>
</dbReference>
<gene>
    <name evidence="1" type="ORF">BASA50_010948</name>
</gene>
<keyword evidence="2" id="KW-1185">Reference proteome</keyword>
<dbReference type="Proteomes" id="UP001648503">
    <property type="component" value="Unassembled WGS sequence"/>
</dbReference>
<evidence type="ECO:0008006" key="3">
    <source>
        <dbReference type="Google" id="ProtNLM"/>
    </source>
</evidence>